<dbReference type="InParanoid" id="A0A067MN37"/>
<dbReference type="GO" id="GO:0016491">
    <property type="term" value="F:oxidoreductase activity"/>
    <property type="evidence" value="ECO:0007669"/>
    <property type="project" value="InterPro"/>
</dbReference>
<proteinExistence type="predicted"/>
<dbReference type="Pfam" id="PF00264">
    <property type="entry name" value="Tyrosinase"/>
    <property type="match status" value="1"/>
</dbReference>
<evidence type="ECO:0000256" key="2">
    <source>
        <dbReference type="ARBA" id="ARBA00023008"/>
    </source>
</evidence>
<dbReference type="InterPro" id="IPR050316">
    <property type="entry name" value="Tyrosinase/Hemocyanin"/>
</dbReference>
<name>A0A067MN37_BOTB1</name>
<dbReference type="PANTHER" id="PTHR11474">
    <property type="entry name" value="TYROSINASE FAMILY MEMBER"/>
    <property type="match status" value="1"/>
</dbReference>
<feature type="domain" description="Tyrosinase copper-binding" evidence="3">
    <location>
        <begin position="16"/>
        <end position="27"/>
    </location>
</feature>
<keyword evidence="1" id="KW-0479">Metal-binding</keyword>
<sequence>MSLGGDMANPVWSPNDPIFFFLHTQIDRLWAAWQAKHPANKYAIGGGVDQVLDKIDQFLTGTG</sequence>
<dbReference type="Proteomes" id="UP000027195">
    <property type="component" value="Unassembled WGS sequence"/>
</dbReference>
<gene>
    <name evidence="4" type="ORF">BOTBODRAFT_372159</name>
</gene>
<keyword evidence="5" id="KW-1185">Reference proteome</keyword>
<dbReference type="InterPro" id="IPR008922">
    <property type="entry name" value="Di-copper_centre_dom_sf"/>
</dbReference>
<dbReference type="OrthoDB" id="6132182at2759"/>
<keyword evidence="2" id="KW-0186">Copper</keyword>
<organism evidence="4 5">
    <name type="scientific">Botryobasidium botryosum (strain FD-172 SS1)</name>
    <dbReference type="NCBI Taxonomy" id="930990"/>
    <lineage>
        <taxon>Eukaryota</taxon>
        <taxon>Fungi</taxon>
        <taxon>Dikarya</taxon>
        <taxon>Basidiomycota</taxon>
        <taxon>Agaricomycotina</taxon>
        <taxon>Agaricomycetes</taxon>
        <taxon>Cantharellales</taxon>
        <taxon>Botryobasidiaceae</taxon>
        <taxon>Botryobasidium</taxon>
    </lineage>
</organism>
<reference evidence="5" key="1">
    <citation type="journal article" date="2014" name="Proc. Natl. Acad. Sci. U.S.A.">
        <title>Extensive sampling of basidiomycete genomes demonstrates inadequacy of the white-rot/brown-rot paradigm for wood decay fungi.</title>
        <authorList>
            <person name="Riley R."/>
            <person name="Salamov A.A."/>
            <person name="Brown D.W."/>
            <person name="Nagy L.G."/>
            <person name="Floudas D."/>
            <person name="Held B.W."/>
            <person name="Levasseur A."/>
            <person name="Lombard V."/>
            <person name="Morin E."/>
            <person name="Otillar R."/>
            <person name="Lindquist E.A."/>
            <person name="Sun H."/>
            <person name="LaButti K.M."/>
            <person name="Schmutz J."/>
            <person name="Jabbour D."/>
            <person name="Luo H."/>
            <person name="Baker S.E."/>
            <person name="Pisabarro A.G."/>
            <person name="Walton J.D."/>
            <person name="Blanchette R.A."/>
            <person name="Henrissat B."/>
            <person name="Martin F."/>
            <person name="Cullen D."/>
            <person name="Hibbett D.S."/>
            <person name="Grigoriev I.V."/>
        </authorList>
    </citation>
    <scope>NUCLEOTIDE SEQUENCE [LARGE SCALE GENOMIC DNA]</scope>
    <source>
        <strain evidence="5">FD-172 SS1</strain>
    </source>
</reference>
<dbReference type="EMBL" id="KL198044">
    <property type="protein sequence ID" value="KDQ13282.1"/>
    <property type="molecule type" value="Genomic_DNA"/>
</dbReference>
<dbReference type="InterPro" id="IPR002227">
    <property type="entry name" value="Tyrosinase_Cu-bd"/>
</dbReference>
<dbReference type="SUPFAM" id="SSF48056">
    <property type="entry name" value="Di-copper centre-containing domain"/>
    <property type="match status" value="1"/>
</dbReference>
<protein>
    <recommendedName>
        <fullName evidence="3">Tyrosinase copper-binding domain-containing protein</fullName>
    </recommendedName>
</protein>
<dbReference type="PANTHER" id="PTHR11474:SF126">
    <property type="entry name" value="TYROSINASE-LIKE PROTEIN TYR-1-RELATED"/>
    <property type="match status" value="1"/>
</dbReference>
<accession>A0A067MN37</accession>
<evidence type="ECO:0000313" key="5">
    <source>
        <dbReference type="Proteomes" id="UP000027195"/>
    </source>
</evidence>
<evidence type="ECO:0000259" key="3">
    <source>
        <dbReference type="PROSITE" id="PS00498"/>
    </source>
</evidence>
<dbReference type="PROSITE" id="PS00498">
    <property type="entry name" value="TYROSINASE_2"/>
    <property type="match status" value="1"/>
</dbReference>
<evidence type="ECO:0000313" key="4">
    <source>
        <dbReference type="EMBL" id="KDQ13282.1"/>
    </source>
</evidence>
<dbReference type="HOGENOM" id="CLU_2885478_0_0_1"/>
<evidence type="ECO:0000256" key="1">
    <source>
        <dbReference type="ARBA" id="ARBA00022723"/>
    </source>
</evidence>
<dbReference type="GO" id="GO:0046872">
    <property type="term" value="F:metal ion binding"/>
    <property type="evidence" value="ECO:0007669"/>
    <property type="project" value="UniProtKB-KW"/>
</dbReference>
<dbReference type="AlphaFoldDB" id="A0A067MN37"/>
<dbReference type="Gene3D" id="1.10.1280.10">
    <property type="entry name" value="Di-copper center containing domain from catechol oxidase"/>
    <property type="match status" value="1"/>
</dbReference>